<dbReference type="AlphaFoldDB" id="A0A8J6AWQ0"/>
<feature type="region of interest" description="Disordered" evidence="1">
    <location>
        <begin position="134"/>
        <end position="160"/>
    </location>
</feature>
<proteinExistence type="predicted"/>
<name>A0A8J6AWQ0_9EUKA</name>
<organism evidence="2 3">
    <name type="scientific">Carpediemonas membranifera</name>
    <dbReference type="NCBI Taxonomy" id="201153"/>
    <lineage>
        <taxon>Eukaryota</taxon>
        <taxon>Metamonada</taxon>
        <taxon>Carpediemonas-like organisms</taxon>
        <taxon>Carpediemonas</taxon>
    </lineage>
</organism>
<keyword evidence="3" id="KW-1185">Reference proteome</keyword>
<gene>
    <name evidence="2" type="ORF">J8273_1769</name>
</gene>
<dbReference type="EMBL" id="JAHDYR010000005">
    <property type="protein sequence ID" value="KAG9396751.1"/>
    <property type="molecule type" value="Genomic_DNA"/>
</dbReference>
<reference evidence="2" key="1">
    <citation type="submission" date="2021-05" db="EMBL/GenBank/DDBJ databases">
        <title>A free-living protist that lacks canonical eukaryotic 1 DNA replication and segregation systems.</title>
        <authorList>
            <person name="Salas-Leiva D.E."/>
            <person name="Tromer E.C."/>
            <person name="Curtis B.A."/>
            <person name="Jerlstrom-Hultqvist J."/>
            <person name="Kolisko M."/>
            <person name="Yi Z."/>
            <person name="Salas-Leiva J.S."/>
            <person name="Gallot-Lavallee L."/>
            <person name="Kops G.J.P.L."/>
            <person name="Archibald J.M."/>
            <person name="Simpson A.G.B."/>
            <person name="Roger A.J."/>
        </authorList>
    </citation>
    <scope>NUCLEOTIDE SEQUENCE</scope>
    <source>
        <strain evidence="2">BICM</strain>
    </source>
</reference>
<protein>
    <submittedName>
        <fullName evidence="2">Uncharacterized protein</fullName>
    </submittedName>
</protein>
<evidence type="ECO:0000256" key="1">
    <source>
        <dbReference type="SAM" id="MobiDB-lite"/>
    </source>
</evidence>
<feature type="compositionally biased region" description="Polar residues" evidence="1">
    <location>
        <begin position="134"/>
        <end position="146"/>
    </location>
</feature>
<comment type="caution">
    <text evidence="2">The sequence shown here is derived from an EMBL/GenBank/DDBJ whole genome shotgun (WGS) entry which is preliminary data.</text>
</comment>
<evidence type="ECO:0000313" key="3">
    <source>
        <dbReference type="Proteomes" id="UP000717585"/>
    </source>
</evidence>
<accession>A0A8J6AWQ0</accession>
<dbReference type="Proteomes" id="UP000717585">
    <property type="component" value="Unassembled WGS sequence"/>
</dbReference>
<evidence type="ECO:0000313" key="2">
    <source>
        <dbReference type="EMBL" id="KAG9396751.1"/>
    </source>
</evidence>
<sequence>MASDEDERMSANTDSIDVDQDVDATGIEADKVRALLAGFGQNIQQANAVKASSAPETIEEHLADQISEIDEPIDPIDPKNVSEVQLRTAIGQLRAEVEQQTAYATELSSAIDAEVERVLSKRRLLLTRHKALVQGQSAASVDTRATPQPAPTTEPFDLVA</sequence>